<accession>A0A5E4UM19</accession>
<dbReference type="Proteomes" id="UP000383971">
    <property type="component" value="Unassembled WGS sequence"/>
</dbReference>
<organism evidence="1 2">
    <name type="scientific">Pandoraea communis</name>
    <dbReference type="NCBI Taxonomy" id="2508297"/>
    <lineage>
        <taxon>Bacteria</taxon>
        <taxon>Pseudomonadati</taxon>
        <taxon>Pseudomonadota</taxon>
        <taxon>Betaproteobacteria</taxon>
        <taxon>Burkholderiales</taxon>
        <taxon>Burkholderiaceae</taxon>
        <taxon>Pandoraea</taxon>
    </lineage>
</organism>
<sequence length="48" mass="5171">MEQAQAKYGGLDRLVNNVGGGGDNAHPATFLESTGAQWMEMFELKKTA</sequence>
<dbReference type="InterPro" id="IPR036291">
    <property type="entry name" value="NAD(P)-bd_dom_sf"/>
</dbReference>
<dbReference type="AlphaFoldDB" id="A0A5E4UM19"/>
<name>A0A5E4UM19_9BURK</name>
<keyword evidence="2" id="KW-1185">Reference proteome</keyword>
<dbReference type="SUPFAM" id="SSF51735">
    <property type="entry name" value="NAD(P)-binding Rossmann-fold domains"/>
    <property type="match status" value="1"/>
</dbReference>
<evidence type="ECO:0000313" key="2">
    <source>
        <dbReference type="Proteomes" id="UP000383971"/>
    </source>
</evidence>
<dbReference type="EMBL" id="CABPSE010000006">
    <property type="protein sequence ID" value="VVE00972.1"/>
    <property type="molecule type" value="Genomic_DNA"/>
</dbReference>
<reference evidence="1 2" key="1">
    <citation type="submission" date="2019-08" db="EMBL/GenBank/DDBJ databases">
        <authorList>
            <person name="Peeters C."/>
        </authorList>
    </citation>
    <scope>NUCLEOTIDE SEQUENCE [LARGE SCALE GENOMIC DNA]</scope>
    <source>
        <strain evidence="1 2">LMG 31111</strain>
    </source>
</reference>
<protein>
    <submittedName>
        <fullName evidence="1">Uncharacterized protein</fullName>
    </submittedName>
</protein>
<dbReference type="RefSeq" id="WP_217427190.1">
    <property type="nucleotide sequence ID" value="NZ_CABPSE010000006.1"/>
</dbReference>
<evidence type="ECO:0000313" key="1">
    <source>
        <dbReference type="EMBL" id="VVE00972.1"/>
    </source>
</evidence>
<gene>
    <name evidence="1" type="ORF">PCO31111_02148</name>
</gene>
<dbReference type="Gene3D" id="3.40.50.720">
    <property type="entry name" value="NAD(P)-binding Rossmann-like Domain"/>
    <property type="match status" value="1"/>
</dbReference>
<proteinExistence type="predicted"/>